<evidence type="ECO:0000313" key="2">
    <source>
        <dbReference type="Proteomes" id="UP001498771"/>
    </source>
</evidence>
<sequence>MSSLLSTSRAVSRHQSSFFLNLLPTQTVACTQKRFKSKAPRLEGNDQIYLLSENVVSMSGMPTALSMGVLTDTKNISESTFTPNPRFPPIMHATIAKYVEEDPTFTSLASMYGNDFMAIYDQRSPPPYGRTPEVEDILGMVKVQNGVIVPRSYEKNNMYRFATPVYGLTRLTHFLFLRVKEACEKAHEW</sequence>
<evidence type="ECO:0000313" key="1">
    <source>
        <dbReference type="EMBL" id="KAK7207183.1"/>
    </source>
</evidence>
<keyword evidence="2" id="KW-1185">Reference proteome</keyword>
<accession>A0ABR1FDQ0</accession>
<dbReference type="Proteomes" id="UP001498771">
    <property type="component" value="Unassembled WGS sequence"/>
</dbReference>
<organism evidence="1 2">
    <name type="scientific">Myxozyma melibiosi</name>
    <dbReference type="NCBI Taxonomy" id="54550"/>
    <lineage>
        <taxon>Eukaryota</taxon>
        <taxon>Fungi</taxon>
        <taxon>Dikarya</taxon>
        <taxon>Ascomycota</taxon>
        <taxon>Saccharomycotina</taxon>
        <taxon>Lipomycetes</taxon>
        <taxon>Lipomycetales</taxon>
        <taxon>Lipomycetaceae</taxon>
        <taxon>Myxozyma</taxon>
    </lineage>
</organism>
<dbReference type="PANTHER" id="PTHR37331">
    <property type="entry name" value="YALI0F11671P"/>
    <property type="match status" value="1"/>
</dbReference>
<comment type="caution">
    <text evidence="1">The sequence shown here is derived from an EMBL/GenBank/DDBJ whole genome shotgun (WGS) entry which is preliminary data.</text>
</comment>
<name>A0ABR1FDQ0_9ASCO</name>
<reference evidence="1 2" key="1">
    <citation type="submission" date="2024-03" db="EMBL/GenBank/DDBJ databases">
        <title>Genome-scale model development and genomic sequencing of the oleaginous clade Lipomyces.</title>
        <authorList>
            <consortium name="Lawrence Berkeley National Laboratory"/>
            <person name="Czajka J.J."/>
            <person name="Han Y."/>
            <person name="Kim J."/>
            <person name="Mondo S.J."/>
            <person name="Hofstad B.A."/>
            <person name="Robles A."/>
            <person name="Haridas S."/>
            <person name="Riley R."/>
            <person name="LaButti K."/>
            <person name="Pangilinan J."/>
            <person name="Andreopoulos W."/>
            <person name="Lipzen A."/>
            <person name="Yan J."/>
            <person name="Wang M."/>
            <person name="Ng V."/>
            <person name="Grigoriev I.V."/>
            <person name="Spatafora J.W."/>
            <person name="Magnuson J.K."/>
            <person name="Baker S.E."/>
            <person name="Pomraning K.R."/>
        </authorList>
    </citation>
    <scope>NUCLEOTIDE SEQUENCE [LARGE SCALE GENOMIC DNA]</scope>
    <source>
        <strain evidence="1 2">Phaff 52-87</strain>
    </source>
</reference>
<dbReference type="RefSeq" id="XP_064770216.1">
    <property type="nucleotide sequence ID" value="XM_064911341.1"/>
</dbReference>
<dbReference type="EMBL" id="JBBJBU010000001">
    <property type="protein sequence ID" value="KAK7207183.1"/>
    <property type="molecule type" value="Genomic_DNA"/>
</dbReference>
<gene>
    <name evidence="1" type="ORF">BZA70DRAFT_270677</name>
</gene>
<dbReference type="PANTHER" id="PTHR37331:SF1">
    <property type="entry name" value="YALI0F11671P"/>
    <property type="match status" value="1"/>
</dbReference>
<proteinExistence type="predicted"/>
<protein>
    <submittedName>
        <fullName evidence="1">Uncharacterized protein</fullName>
    </submittedName>
</protein>
<dbReference type="GeneID" id="90036853"/>